<comment type="caution">
    <text evidence="2">The sequence shown here is derived from an EMBL/GenBank/DDBJ whole genome shotgun (WGS) entry which is preliminary data.</text>
</comment>
<accession>A0AAD7ACK6</accession>
<feature type="domain" description="NB-ARC" evidence="1">
    <location>
        <begin position="215"/>
        <end position="307"/>
    </location>
</feature>
<gene>
    <name evidence="2" type="ORF">DFH08DRAFT_984519</name>
</gene>
<dbReference type="InterPro" id="IPR036537">
    <property type="entry name" value="Adaptor_Cbl_N_dom_sf"/>
</dbReference>
<dbReference type="Pfam" id="PF00931">
    <property type="entry name" value="NB-ARC"/>
    <property type="match status" value="1"/>
</dbReference>
<evidence type="ECO:0000259" key="1">
    <source>
        <dbReference type="Pfam" id="PF00931"/>
    </source>
</evidence>
<dbReference type="EMBL" id="JARIHO010000010">
    <property type="protein sequence ID" value="KAJ7354185.1"/>
    <property type="molecule type" value="Genomic_DNA"/>
</dbReference>
<dbReference type="Proteomes" id="UP001218218">
    <property type="component" value="Unassembled WGS sequence"/>
</dbReference>
<dbReference type="PANTHER" id="PTHR47691:SF3">
    <property type="entry name" value="HTH-TYPE TRANSCRIPTIONAL REGULATOR RV0890C-RELATED"/>
    <property type="match status" value="1"/>
</dbReference>
<dbReference type="PANTHER" id="PTHR47691">
    <property type="entry name" value="REGULATOR-RELATED"/>
    <property type="match status" value="1"/>
</dbReference>
<dbReference type="GO" id="GO:0043531">
    <property type="term" value="F:ADP binding"/>
    <property type="evidence" value="ECO:0007669"/>
    <property type="project" value="InterPro"/>
</dbReference>
<dbReference type="CDD" id="cd21037">
    <property type="entry name" value="MLKL_NTD"/>
    <property type="match status" value="1"/>
</dbReference>
<evidence type="ECO:0000313" key="3">
    <source>
        <dbReference type="Proteomes" id="UP001218218"/>
    </source>
</evidence>
<proteinExistence type="predicted"/>
<dbReference type="InterPro" id="IPR059179">
    <property type="entry name" value="MLKL-like_MCAfunc"/>
</dbReference>
<name>A0AAD7ACK6_9AGAR</name>
<dbReference type="GO" id="GO:0007166">
    <property type="term" value="P:cell surface receptor signaling pathway"/>
    <property type="evidence" value="ECO:0007669"/>
    <property type="project" value="InterPro"/>
</dbReference>
<dbReference type="SUPFAM" id="SSF52540">
    <property type="entry name" value="P-loop containing nucleoside triphosphate hydrolases"/>
    <property type="match status" value="1"/>
</dbReference>
<dbReference type="InterPro" id="IPR027417">
    <property type="entry name" value="P-loop_NTPase"/>
</dbReference>
<dbReference type="PRINTS" id="PR00364">
    <property type="entry name" value="DISEASERSIST"/>
</dbReference>
<sequence length="1052" mass="116823">MPPRSSIKTEKILEYTAVAATALRDAAGATQMPFLNSVCALSSTIVAMVQNTRIQRERYLRIVDDVHQSLCVLMSLCYSEDVRSPKLLEEVAQYAGILQKFHACLRAQEELGTFKRFFKQSEMAAQLDSCETELRAALQGFTMNYGVGIASSLLELDVDTEQRHQELLELISSQSVSSDNGSSMPRSSLNLSSDSFSLLPASPKIFYGRGVELTDIIETLASEPARIAILGPGGMGKTTLALAALHHPTFVEKYAFKYFISCESANTHTDMVTTIGLHLGLEPSRQLAKAIVHHFVQCNSCLLVLDNLETPWEPLESRGQVEDFLSLLTDIPSLALLVTMRGAERPGKVKWHRPFLTPLEPLSVSASRQIFLEVADDPASGEESALHDLLDLSGSLPLAVSLMASIASFEGYSGTLSRWQIENIALLSDGHDKRSNLEKSIVLSLSSPRLSSSPHAKNLLALLSLLPDGIRAEELMASHVPIPDIRQSQTLLLRTSLAHMDTKGRIKALSPIREYIRRVHPPSAPISRPLRIYYQDLLELWHSTRQLPSGNLSSQLVGYLGNINALMLNGLITDDRAALKAIGYSIVTLDEFSAVMIKGNSPLFQRLPHLIEVTGDPGLRWRYGRRCLRNPDSLHSLSEDPDVWIEDGAKYFGSGTHSAGETVPFYDAVAWHHHNPRFLNIPKAIEFNRRAFALAQEAADVELQLMALKTEYNIAYRCGATDRQIQIVQKARDLARFGANPSYGEADWLESEAWVNIHIGNLPRALDLCRRVEEIVSNGMQGTDRDLTLLDIRAEIHFRKSEYIEARWCHDQIVSKTSVTSSRRYRANSLISMAYLDILTERPVLDILANLRAAEAVYESLGLARVLLCSFVSAELQLYRGDQSESVRGAFLQCLAKSRGIYPDLQVFCLASLGEPRHAMHDTAETFHWAVLSLAFVRKMKEPVGILNSLRRLANLHIALHDDETALHLFRAVLEGGITIGIHRLKAECMVGIGDILVRRGDLMQAKEMWAGACPLFVRSSRMKDAAAVQERLQQLVTNSGSKLETLLTNDV</sequence>
<dbReference type="InterPro" id="IPR011990">
    <property type="entry name" value="TPR-like_helical_dom_sf"/>
</dbReference>
<dbReference type="Gene3D" id="1.20.930.20">
    <property type="entry name" value="Adaptor protein Cbl, N-terminal domain"/>
    <property type="match status" value="1"/>
</dbReference>
<reference evidence="2" key="1">
    <citation type="submission" date="2023-03" db="EMBL/GenBank/DDBJ databases">
        <title>Massive genome expansion in bonnet fungi (Mycena s.s.) driven by repeated elements and novel gene families across ecological guilds.</title>
        <authorList>
            <consortium name="Lawrence Berkeley National Laboratory"/>
            <person name="Harder C.B."/>
            <person name="Miyauchi S."/>
            <person name="Viragh M."/>
            <person name="Kuo A."/>
            <person name="Thoen E."/>
            <person name="Andreopoulos B."/>
            <person name="Lu D."/>
            <person name="Skrede I."/>
            <person name="Drula E."/>
            <person name="Henrissat B."/>
            <person name="Morin E."/>
            <person name="Kohler A."/>
            <person name="Barry K."/>
            <person name="LaButti K."/>
            <person name="Morin E."/>
            <person name="Salamov A."/>
            <person name="Lipzen A."/>
            <person name="Mereny Z."/>
            <person name="Hegedus B."/>
            <person name="Baldrian P."/>
            <person name="Stursova M."/>
            <person name="Weitz H."/>
            <person name="Taylor A."/>
            <person name="Grigoriev I.V."/>
            <person name="Nagy L.G."/>
            <person name="Martin F."/>
            <person name="Kauserud H."/>
        </authorList>
    </citation>
    <scope>NUCLEOTIDE SEQUENCE</scope>
    <source>
        <strain evidence="2">CBHHK002</strain>
    </source>
</reference>
<dbReference type="Gene3D" id="1.25.40.10">
    <property type="entry name" value="Tetratricopeptide repeat domain"/>
    <property type="match status" value="1"/>
</dbReference>
<dbReference type="AlphaFoldDB" id="A0AAD7ACK6"/>
<protein>
    <recommendedName>
        <fullName evidence="1">NB-ARC domain-containing protein</fullName>
    </recommendedName>
</protein>
<keyword evidence="3" id="KW-1185">Reference proteome</keyword>
<organism evidence="2 3">
    <name type="scientific">Mycena albidolilacea</name>
    <dbReference type="NCBI Taxonomy" id="1033008"/>
    <lineage>
        <taxon>Eukaryota</taxon>
        <taxon>Fungi</taxon>
        <taxon>Dikarya</taxon>
        <taxon>Basidiomycota</taxon>
        <taxon>Agaricomycotina</taxon>
        <taxon>Agaricomycetes</taxon>
        <taxon>Agaricomycetidae</taxon>
        <taxon>Agaricales</taxon>
        <taxon>Marasmiineae</taxon>
        <taxon>Mycenaceae</taxon>
        <taxon>Mycena</taxon>
    </lineage>
</organism>
<dbReference type="Gene3D" id="3.40.50.300">
    <property type="entry name" value="P-loop containing nucleotide triphosphate hydrolases"/>
    <property type="match status" value="1"/>
</dbReference>
<evidence type="ECO:0000313" key="2">
    <source>
        <dbReference type="EMBL" id="KAJ7354185.1"/>
    </source>
</evidence>
<dbReference type="InterPro" id="IPR002182">
    <property type="entry name" value="NB-ARC"/>
</dbReference>